<name>A0A2K1JTY8_PHYPA</name>
<keyword evidence="4" id="KW-1185">Reference proteome</keyword>
<dbReference type="PaxDb" id="3218-PP1S61_7V6.1"/>
<dbReference type="EnsemblPlants" id="Pp3c11_8560V3.3">
    <property type="protein sequence ID" value="PAC:32958578.CDS.1"/>
    <property type="gene ID" value="Pp3c11_8560"/>
</dbReference>
<dbReference type="EMBL" id="ABEU02000011">
    <property type="protein sequence ID" value="PNR44989.1"/>
    <property type="molecule type" value="Genomic_DNA"/>
</dbReference>
<evidence type="ECO:0000313" key="3">
    <source>
        <dbReference type="EnsemblPlants" id="PAC:32958576.CDS.1"/>
    </source>
</evidence>
<evidence type="ECO:0000313" key="2">
    <source>
        <dbReference type="EMBL" id="PNR44989.1"/>
    </source>
</evidence>
<dbReference type="Gramene" id="Pp3c11_8560V3.2">
    <property type="protein sequence ID" value="PAC:32958577.CDS.1"/>
    <property type="gene ID" value="Pp3c11_8560"/>
</dbReference>
<dbReference type="EnsemblPlants" id="Pp3c11_8560V3.4">
    <property type="protein sequence ID" value="PAC:32958579.CDS.1"/>
    <property type="gene ID" value="Pp3c11_8560"/>
</dbReference>
<evidence type="ECO:0000313" key="4">
    <source>
        <dbReference type="Proteomes" id="UP000006727"/>
    </source>
</evidence>
<dbReference type="Gramene" id="Pp3c11_8560V3.1">
    <property type="protein sequence ID" value="PAC:32958576.CDS.1"/>
    <property type="gene ID" value="Pp3c11_8560"/>
</dbReference>
<gene>
    <name evidence="2" type="ORF">PHYPA_014759</name>
</gene>
<sequence length="138" mass="14707">MAHPSRRGPSEHPLNGIRPPPPLPPAGSEAGYPLPTKPPSVDLIPSVRAAAMAPAGAGRYVYGGLRQPEEAKFAGQHGVVPPAPISSEQAHQVYASVFSDPVHAGAEQFNPAGGYMEESAKMQQLHHRQDVLRHPDKF</sequence>
<accession>A0A2K1JTY8</accession>
<proteinExistence type="predicted"/>
<evidence type="ECO:0000256" key="1">
    <source>
        <dbReference type="SAM" id="MobiDB-lite"/>
    </source>
</evidence>
<dbReference type="Proteomes" id="UP000006727">
    <property type="component" value="Chromosome 11"/>
</dbReference>
<reference evidence="3" key="3">
    <citation type="submission" date="2020-12" db="UniProtKB">
        <authorList>
            <consortium name="EnsemblPlants"/>
        </authorList>
    </citation>
    <scope>IDENTIFICATION</scope>
</reference>
<feature type="region of interest" description="Disordered" evidence="1">
    <location>
        <begin position="1"/>
        <end position="39"/>
    </location>
</feature>
<dbReference type="Gramene" id="Pp3c11_8560V3.3">
    <property type="protein sequence ID" value="PAC:32958578.CDS.1"/>
    <property type="gene ID" value="Pp3c11_8560"/>
</dbReference>
<dbReference type="Gramene" id="Pp3c11_8560V3.4">
    <property type="protein sequence ID" value="PAC:32958579.CDS.1"/>
    <property type="gene ID" value="Pp3c11_8560"/>
</dbReference>
<dbReference type="EnsemblPlants" id="Pp3c11_8560V3.1">
    <property type="protein sequence ID" value="PAC:32958576.CDS.1"/>
    <property type="gene ID" value="Pp3c11_8560"/>
</dbReference>
<dbReference type="InParanoid" id="A0A2K1JTY8"/>
<dbReference type="AlphaFoldDB" id="A0A2K1JTY8"/>
<dbReference type="EnsemblPlants" id="Pp3c11_8560V3.2">
    <property type="protein sequence ID" value="PAC:32958577.CDS.1"/>
    <property type="gene ID" value="Pp3c11_8560"/>
</dbReference>
<reference evidence="2 4" key="1">
    <citation type="journal article" date="2008" name="Science">
        <title>The Physcomitrella genome reveals evolutionary insights into the conquest of land by plants.</title>
        <authorList>
            <person name="Rensing S."/>
            <person name="Lang D."/>
            <person name="Zimmer A."/>
            <person name="Terry A."/>
            <person name="Salamov A."/>
            <person name="Shapiro H."/>
            <person name="Nishiyama T."/>
            <person name="Perroud P.-F."/>
            <person name="Lindquist E."/>
            <person name="Kamisugi Y."/>
            <person name="Tanahashi T."/>
            <person name="Sakakibara K."/>
            <person name="Fujita T."/>
            <person name="Oishi K."/>
            <person name="Shin-I T."/>
            <person name="Kuroki Y."/>
            <person name="Toyoda A."/>
            <person name="Suzuki Y."/>
            <person name="Hashimoto A."/>
            <person name="Yamaguchi K."/>
            <person name="Sugano A."/>
            <person name="Kohara Y."/>
            <person name="Fujiyama A."/>
            <person name="Anterola A."/>
            <person name="Aoki S."/>
            <person name="Ashton N."/>
            <person name="Barbazuk W.B."/>
            <person name="Barker E."/>
            <person name="Bennetzen J."/>
            <person name="Bezanilla M."/>
            <person name="Blankenship R."/>
            <person name="Cho S.H."/>
            <person name="Dutcher S."/>
            <person name="Estelle M."/>
            <person name="Fawcett J.A."/>
            <person name="Gundlach H."/>
            <person name="Hanada K."/>
            <person name="Heyl A."/>
            <person name="Hicks K.A."/>
            <person name="Hugh J."/>
            <person name="Lohr M."/>
            <person name="Mayer K."/>
            <person name="Melkozernov A."/>
            <person name="Murata T."/>
            <person name="Nelson D."/>
            <person name="Pils B."/>
            <person name="Prigge M."/>
            <person name="Reiss B."/>
            <person name="Renner T."/>
            <person name="Rombauts S."/>
            <person name="Rushton P."/>
            <person name="Sanderfoot A."/>
            <person name="Schween G."/>
            <person name="Shiu S.-H."/>
            <person name="Stueber K."/>
            <person name="Theodoulou F.L."/>
            <person name="Tu H."/>
            <person name="Van de Peer Y."/>
            <person name="Verrier P.J."/>
            <person name="Waters E."/>
            <person name="Wood A."/>
            <person name="Yang L."/>
            <person name="Cove D."/>
            <person name="Cuming A."/>
            <person name="Hasebe M."/>
            <person name="Lucas S."/>
            <person name="Mishler D.B."/>
            <person name="Reski R."/>
            <person name="Grigoriev I."/>
            <person name="Quatrano R.S."/>
            <person name="Boore J.L."/>
        </authorList>
    </citation>
    <scope>NUCLEOTIDE SEQUENCE [LARGE SCALE GENOMIC DNA]</scope>
    <source>
        <strain evidence="3 4">cv. Gransden 2004</strain>
    </source>
</reference>
<reference evidence="2 4" key="2">
    <citation type="journal article" date="2018" name="Plant J.">
        <title>The Physcomitrella patens chromosome-scale assembly reveals moss genome structure and evolution.</title>
        <authorList>
            <person name="Lang D."/>
            <person name="Ullrich K.K."/>
            <person name="Murat F."/>
            <person name="Fuchs J."/>
            <person name="Jenkins J."/>
            <person name="Haas F.B."/>
            <person name="Piednoel M."/>
            <person name="Gundlach H."/>
            <person name="Van Bel M."/>
            <person name="Meyberg R."/>
            <person name="Vives C."/>
            <person name="Morata J."/>
            <person name="Symeonidi A."/>
            <person name="Hiss M."/>
            <person name="Muchero W."/>
            <person name="Kamisugi Y."/>
            <person name="Saleh O."/>
            <person name="Blanc G."/>
            <person name="Decker E.L."/>
            <person name="van Gessel N."/>
            <person name="Grimwood J."/>
            <person name="Hayes R.D."/>
            <person name="Graham S.W."/>
            <person name="Gunter L.E."/>
            <person name="McDaniel S.F."/>
            <person name="Hoernstein S.N.W."/>
            <person name="Larsson A."/>
            <person name="Li F.W."/>
            <person name="Perroud P.F."/>
            <person name="Phillips J."/>
            <person name="Ranjan P."/>
            <person name="Rokshar D.S."/>
            <person name="Rothfels C.J."/>
            <person name="Schneider L."/>
            <person name="Shu S."/>
            <person name="Stevenson D.W."/>
            <person name="Thummler F."/>
            <person name="Tillich M."/>
            <person name="Villarreal Aguilar J.C."/>
            <person name="Widiez T."/>
            <person name="Wong G.K."/>
            <person name="Wymore A."/>
            <person name="Zhang Y."/>
            <person name="Zimmer A.D."/>
            <person name="Quatrano R.S."/>
            <person name="Mayer K.F.X."/>
            <person name="Goodstein D."/>
            <person name="Casacuberta J.M."/>
            <person name="Vandepoele K."/>
            <person name="Reski R."/>
            <person name="Cuming A.C."/>
            <person name="Tuskan G.A."/>
            <person name="Maumus F."/>
            <person name="Salse J."/>
            <person name="Schmutz J."/>
            <person name="Rensing S.A."/>
        </authorList>
    </citation>
    <scope>NUCLEOTIDE SEQUENCE [LARGE SCALE GENOMIC DNA]</scope>
    <source>
        <strain evidence="3 4">cv. Gransden 2004</strain>
    </source>
</reference>
<protein>
    <submittedName>
        <fullName evidence="2 3">Uncharacterized protein</fullName>
    </submittedName>
</protein>
<organism evidence="2">
    <name type="scientific">Physcomitrium patens</name>
    <name type="common">Spreading-leaved earth moss</name>
    <name type="synonym">Physcomitrella patens</name>
    <dbReference type="NCBI Taxonomy" id="3218"/>
    <lineage>
        <taxon>Eukaryota</taxon>
        <taxon>Viridiplantae</taxon>
        <taxon>Streptophyta</taxon>
        <taxon>Embryophyta</taxon>
        <taxon>Bryophyta</taxon>
        <taxon>Bryophytina</taxon>
        <taxon>Bryopsida</taxon>
        <taxon>Funariidae</taxon>
        <taxon>Funariales</taxon>
        <taxon>Funariaceae</taxon>
        <taxon>Physcomitrium</taxon>
    </lineage>
</organism>